<keyword evidence="4 6" id="KW-1133">Transmembrane helix</keyword>
<protein>
    <submittedName>
        <fullName evidence="7">Uncharacterized protein</fullName>
    </submittedName>
</protein>
<evidence type="ECO:0000256" key="6">
    <source>
        <dbReference type="SAM" id="Phobius"/>
    </source>
</evidence>
<evidence type="ECO:0000256" key="4">
    <source>
        <dbReference type="ARBA" id="ARBA00022989"/>
    </source>
</evidence>
<sequence>MTVVIVHRGDKPVAAIGVRDELRPEVPDVVSVLASQGVGVTMLTGDNGRTARALAAQAGIADVRAELRPEDKAAAIGELRRNGSVAMIGDGINDAPALAAADIGIAMGAIGSDAAIESADVAFTGHDLRLLPRAFEHAQRGRRVINQNIVLSLLIITALLPLAMFGVLGLAAVVLVHEIAEVIVILNGLRAAPRPTAPRVSSATRERVSA</sequence>
<comment type="subcellular location">
    <subcellularLocation>
        <location evidence="1">Membrane</location>
    </subcellularLocation>
</comment>
<comment type="similarity">
    <text evidence="2">Belongs to the cation transport ATPase (P-type) (TC 3.A.3) family. Type IB subfamily.</text>
</comment>
<comment type="caution">
    <text evidence="7">The sequence shown here is derived from an EMBL/GenBank/DDBJ whole genome shotgun (WGS) entry which is preliminary data.</text>
</comment>
<dbReference type="Gene3D" id="3.40.50.1000">
    <property type="entry name" value="HAD superfamily/HAD-like"/>
    <property type="match status" value="1"/>
</dbReference>
<dbReference type="InterPro" id="IPR001757">
    <property type="entry name" value="P_typ_ATPase"/>
</dbReference>
<dbReference type="PRINTS" id="PR00119">
    <property type="entry name" value="CATATPASE"/>
</dbReference>
<keyword evidence="5 6" id="KW-0472">Membrane</keyword>
<evidence type="ECO:0000256" key="1">
    <source>
        <dbReference type="ARBA" id="ARBA00004370"/>
    </source>
</evidence>
<dbReference type="InterPro" id="IPR051014">
    <property type="entry name" value="Cation_Transport_ATPase_IB"/>
</dbReference>
<proteinExistence type="inferred from homology"/>
<evidence type="ECO:0000256" key="5">
    <source>
        <dbReference type="ARBA" id="ARBA00023136"/>
    </source>
</evidence>
<evidence type="ECO:0000313" key="8">
    <source>
        <dbReference type="Proteomes" id="UP001157109"/>
    </source>
</evidence>
<dbReference type="Gene3D" id="3.40.1110.10">
    <property type="entry name" value="Calcium-transporting ATPase, cytoplasmic domain N"/>
    <property type="match status" value="1"/>
</dbReference>
<name>A0ABQ6HMK9_9MICO</name>
<dbReference type="SUPFAM" id="SSF56784">
    <property type="entry name" value="HAD-like"/>
    <property type="match status" value="1"/>
</dbReference>
<evidence type="ECO:0000256" key="2">
    <source>
        <dbReference type="ARBA" id="ARBA00006024"/>
    </source>
</evidence>
<accession>A0ABQ6HMK9</accession>
<dbReference type="InterPro" id="IPR023214">
    <property type="entry name" value="HAD_sf"/>
</dbReference>
<evidence type="ECO:0000313" key="7">
    <source>
        <dbReference type="EMBL" id="GMA19217.1"/>
    </source>
</evidence>
<dbReference type="PRINTS" id="PR00120">
    <property type="entry name" value="HATPASE"/>
</dbReference>
<feature type="transmembrane region" description="Helical" evidence="6">
    <location>
        <begin position="149"/>
        <end position="176"/>
    </location>
</feature>
<dbReference type="Proteomes" id="UP001157109">
    <property type="component" value="Unassembled WGS sequence"/>
</dbReference>
<keyword evidence="3 6" id="KW-0812">Transmembrane</keyword>
<organism evidence="7 8">
    <name type="scientific">Arsenicicoccus piscis</name>
    <dbReference type="NCBI Taxonomy" id="673954"/>
    <lineage>
        <taxon>Bacteria</taxon>
        <taxon>Bacillati</taxon>
        <taxon>Actinomycetota</taxon>
        <taxon>Actinomycetes</taxon>
        <taxon>Micrococcales</taxon>
        <taxon>Intrasporangiaceae</taxon>
        <taxon>Arsenicicoccus</taxon>
    </lineage>
</organism>
<dbReference type="NCBIfam" id="TIGR01494">
    <property type="entry name" value="ATPase_P-type"/>
    <property type="match status" value="1"/>
</dbReference>
<dbReference type="EMBL" id="BSUJ01000001">
    <property type="protein sequence ID" value="GMA19217.1"/>
    <property type="molecule type" value="Genomic_DNA"/>
</dbReference>
<reference evidence="8" key="1">
    <citation type="journal article" date="2019" name="Int. J. Syst. Evol. Microbiol.">
        <title>The Global Catalogue of Microorganisms (GCM) 10K type strain sequencing project: providing services to taxonomists for standard genome sequencing and annotation.</title>
        <authorList>
            <consortium name="The Broad Institute Genomics Platform"/>
            <consortium name="The Broad Institute Genome Sequencing Center for Infectious Disease"/>
            <person name="Wu L."/>
            <person name="Ma J."/>
        </authorList>
    </citation>
    <scope>NUCLEOTIDE SEQUENCE [LARGE SCALE GENOMIC DNA]</scope>
    <source>
        <strain evidence="8">NBRC 105830</strain>
    </source>
</reference>
<dbReference type="InterPro" id="IPR023299">
    <property type="entry name" value="ATPase_P-typ_cyto_dom_N"/>
</dbReference>
<dbReference type="PANTHER" id="PTHR48085">
    <property type="entry name" value="CADMIUM/ZINC-TRANSPORTING ATPASE HMA2-RELATED"/>
    <property type="match status" value="1"/>
</dbReference>
<dbReference type="PANTHER" id="PTHR48085:SF5">
    <property type="entry name" value="CADMIUM_ZINC-TRANSPORTING ATPASE HMA4-RELATED"/>
    <property type="match status" value="1"/>
</dbReference>
<gene>
    <name evidence="7" type="ORF">GCM10025862_12380</name>
</gene>
<dbReference type="InterPro" id="IPR036412">
    <property type="entry name" value="HAD-like_sf"/>
</dbReference>
<keyword evidence="8" id="KW-1185">Reference proteome</keyword>
<dbReference type="Pfam" id="PF00702">
    <property type="entry name" value="Hydrolase"/>
    <property type="match status" value="1"/>
</dbReference>
<evidence type="ECO:0000256" key="3">
    <source>
        <dbReference type="ARBA" id="ARBA00022692"/>
    </source>
</evidence>